<dbReference type="AlphaFoldDB" id="A0A3A3Z2G9"/>
<keyword evidence="3" id="KW-1185">Reference proteome</keyword>
<comment type="caution">
    <text evidence="2">The sequence shown here is derived from an EMBL/GenBank/DDBJ whole genome shotgun (WGS) entry which is preliminary data.</text>
</comment>
<evidence type="ECO:0000256" key="1">
    <source>
        <dbReference type="SAM" id="MobiDB-lite"/>
    </source>
</evidence>
<dbReference type="EMBL" id="QZEZ01000001">
    <property type="protein sequence ID" value="RJK97634.1"/>
    <property type="molecule type" value="Genomic_DNA"/>
</dbReference>
<feature type="region of interest" description="Disordered" evidence="1">
    <location>
        <begin position="1"/>
        <end position="55"/>
    </location>
</feature>
<reference evidence="2 3" key="1">
    <citation type="submission" date="2018-09" db="EMBL/GenBank/DDBJ databases">
        <title>YIM 75000 draft genome.</title>
        <authorList>
            <person name="Tang S."/>
            <person name="Feng Y."/>
        </authorList>
    </citation>
    <scope>NUCLEOTIDE SEQUENCE [LARGE SCALE GENOMIC DNA]</scope>
    <source>
        <strain evidence="2 3">YIM 75000</strain>
    </source>
</reference>
<gene>
    <name evidence="2" type="ORF">D5H78_01000</name>
</gene>
<proteinExistence type="predicted"/>
<dbReference type="Proteomes" id="UP000265614">
    <property type="component" value="Unassembled WGS sequence"/>
</dbReference>
<protein>
    <submittedName>
        <fullName evidence="2">Uncharacterized protein</fullName>
    </submittedName>
</protein>
<evidence type="ECO:0000313" key="3">
    <source>
        <dbReference type="Proteomes" id="UP000265614"/>
    </source>
</evidence>
<name>A0A3A3Z2G9_9ACTN</name>
<sequence>MDEPYGHLHWGERPRRPPAAPDPAPERPAYRVGRSRAEAVADARRARSDHLRRDRAESFDRAVAKAVEVVAREAAAVEAGGVRVARVVAEKRWIDPEQPFLAVSVQVEPPGPGGWAEEDLEAVRARVSAMALAVPGGPREVLVWIDRAASRG</sequence>
<organism evidence="2 3">
    <name type="scientific">Vallicoccus soli</name>
    <dbReference type="NCBI Taxonomy" id="2339232"/>
    <lineage>
        <taxon>Bacteria</taxon>
        <taxon>Bacillati</taxon>
        <taxon>Actinomycetota</taxon>
        <taxon>Actinomycetes</taxon>
        <taxon>Motilibacterales</taxon>
        <taxon>Vallicoccaceae</taxon>
        <taxon>Vallicoccus</taxon>
    </lineage>
</organism>
<accession>A0A3A3Z2G9</accession>
<dbReference type="RefSeq" id="WP_119948560.1">
    <property type="nucleotide sequence ID" value="NZ_QZEZ01000001.1"/>
</dbReference>
<feature type="compositionally biased region" description="Basic and acidic residues" evidence="1">
    <location>
        <begin position="24"/>
        <end position="55"/>
    </location>
</feature>
<evidence type="ECO:0000313" key="2">
    <source>
        <dbReference type="EMBL" id="RJK97634.1"/>
    </source>
</evidence>
<feature type="compositionally biased region" description="Basic and acidic residues" evidence="1">
    <location>
        <begin position="1"/>
        <end position="15"/>
    </location>
</feature>